<comment type="similarity">
    <text evidence="8">Belongs to the aldehyde dehydrogenase family.</text>
</comment>
<keyword evidence="3 8" id="KW-0560">Oxidoreductase</keyword>
<dbReference type="SUPFAM" id="SSF51730">
    <property type="entry name" value="FAD-linked oxidoreductase"/>
    <property type="match status" value="1"/>
</dbReference>
<dbReference type="Pfam" id="PF00171">
    <property type="entry name" value="Aldedh"/>
    <property type="match status" value="1"/>
</dbReference>
<dbReference type="PANTHER" id="PTHR42862">
    <property type="entry name" value="DELTA-1-PYRROLINE-5-CARBOXYLATE DEHYDROGENASE 1, ISOFORM A-RELATED"/>
    <property type="match status" value="1"/>
</dbReference>
<dbReference type="EC" id="1.2.1.88" evidence="2"/>
<dbReference type="InterPro" id="IPR025703">
    <property type="entry name" value="Bifunct_PutA"/>
</dbReference>
<name>A0A5C4U7I1_9CORY</name>
<dbReference type="InterPro" id="IPR016162">
    <property type="entry name" value="Ald_DH_N"/>
</dbReference>
<evidence type="ECO:0000256" key="9">
    <source>
        <dbReference type="SAM" id="MobiDB-lite"/>
    </source>
</evidence>
<dbReference type="PANTHER" id="PTHR42862:SF1">
    <property type="entry name" value="DELTA-1-PYRROLINE-5-CARBOXYLATE DEHYDROGENASE 2, ISOFORM A-RELATED"/>
    <property type="match status" value="1"/>
</dbReference>
<evidence type="ECO:0000256" key="1">
    <source>
        <dbReference type="ARBA" id="ARBA00004786"/>
    </source>
</evidence>
<dbReference type="InterPro" id="IPR016160">
    <property type="entry name" value="Ald_DH_CS_CYS"/>
</dbReference>
<evidence type="ECO:0000256" key="5">
    <source>
        <dbReference type="ARBA" id="ARBA00048142"/>
    </source>
</evidence>
<dbReference type="InterPro" id="IPR050485">
    <property type="entry name" value="Proline_metab_enzyme"/>
</dbReference>
<evidence type="ECO:0000256" key="4">
    <source>
        <dbReference type="ARBA" id="ARBA00023027"/>
    </source>
</evidence>
<dbReference type="InterPro" id="IPR002872">
    <property type="entry name" value="Proline_DH_dom"/>
</dbReference>
<proteinExistence type="inferred from homology"/>
<keyword evidence="4" id="KW-0520">NAD</keyword>
<dbReference type="InterPro" id="IPR029041">
    <property type="entry name" value="FAD-linked_oxidoreductase-like"/>
</dbReference>
<evidence type="ECO:0000259" key="10">
    <source>
        <dbReference type="Pfam" id="PF00171"/>
    </source>
</evidence>
<gene>
    <name evidence="12" type="ORF">FHE74_00865</name>
</gene>
<keyword evidence="13" id="KW-1185">Reference proteome</keyword>
<feature type="compositionally biased region" description="Basic and acidic residues" evidence="9">
    <location>
        <begin position="445"/>
        <end position="457"/>
    </location>
</feature>
<dbReference type="EMBL" id="VDHJ01000001">
    <property type="protein sequence ID" value="TNM00528.1"/>
    <property type="molecule type" value="Genomic_DNA"/>
</dbReference>
<dbReference type="OrthoDB" id="9812625at2"/>
<dbReference type="GO" id="GO:0004657">
    <property type="term" value="F:proline dehydrogenase activity"/>
    <property type="evidence" value="ECO:0007669"/>
    <property type="project" value="InterPro"/>
</dbReference>
<dbReference type="PIRSF" id="PIRSF000197">
    <property type="entry name" value="Bifunct_PutA"/>
    <property type="match status" value="1"/>
</dbReference>
<dbReference type="PROSITE" id="PS00070">
    <property type="entry name" value="ALDEHYDE_DEHYDR_CYS"/>
    <property type="match status" value="1"/>
</dbReference>
<evidence type="ECO:0000256" key="3">
    <source>
        <dbReference type="ARBA" id="ARBA00023002"/>
    </source>
</evidence>
<dbReference type="GO" id="GO:0003700">
    <property type="term" value="F:DNA-binding transcription factor activity"/>
    <property type="evidence" value="ECO:0007669"/>
    <property type="project" value="InterPro"/>
</dbReference>
<dbReference type="RefSeq" id="WP_139464526.1">
    <property type="nucleotide sequence ID" value="NZ_VDHJ01000001.1"/>
</dbReference>
<evidence type="ECO:0000313" key="12">
    <source>
        <dbReference type="EMBL" id="TNM00528.1"/>
    </source>
</evidence>
<comment type="catalytic activity">
    <reaction evidence="5">
        <text>L-glutamate 5-semialdehyde + NAD(+) + H2O = L-glutamate + NADH + 2 H(+)</text>
        <dbReference type="Rhea" id="RHEA:30235"/>
        <dbReference type="ChEBI" id="CHEBI:15377"/>
        <dbReference type="ChEBI" id="CHEBI:15378"/>
        <dbReference type="ChEBI" id="CHEBI:29985"/>
        <dbReference type="ChEBI" id="CHEBI:57540"/>
        <dbReference type="ChEBI" id="CHEBI:57945"/>
        <dbReference type="ChEBI" id="CHEBI:58066"/>
        <dbReference type="EC" id="1.2.1.88"/>
    </reaction>
</comment>
<dbReference type="InterPro" id="IPR029510">
    <property type="entry name" value="Ald_DH_CS_GLU"/>
</dbReference>
<feature type="active site" evidence="6 7">
    <location>
        <position position="695"/>
    </location>
</feature>
<dbReference type="GO" id="GO:0009898">
    <property type="term" value="C:cytoplasmic side of plasma membrane"/>
    <property type="evidence" value="ECO:0007669"/>
    <property type="project" value="TreeGrafter"/>
</dbReference>
<evidence type="ECO:0000313" key="13">
    <source>
        <dbReference type="Proteomes" id="UP000312032"/>
    </source>
</evidence>
<dbReference type="Gene3D" id="3.40.309.10">
    <property type="entry name" value="Aldehyde Dehydrogenase, Chain A, domain 2"/>
    <property type="match status" value="1"/>
</dbReference>
<dbReference type="PROSITE" id="PS00687">
    <property type="entry name" value="ALDEHYDE_DEHYDR_GLU"/>
    <property type="match status" value="1"/>
</dbReference>
<comment type="caution">
    <text evidence="12">The sequence shown here is derived from an EMBL/GenBank/DDBJ whole genome shotgun (WGS) entry which is preliminary data.</text>
</comment>
<feature type="domain" description="Aldehyde dehydrogenase" evidence="10">
    <location>
        <begin position="499"/>
        <end position="909"/>
    </location>
</feature>
<accession>A0A5C4U7I1</accession>
<dbReference type="Gene3D" id="3.20.20.220">
    <property type="match status" value="1"/>
</dbReference>
<dbReference type="InterPro" id="IPR016163">
    <property type="entry name" value="Ald_DH_C"/>
</dbReference>
<dbReference type="Gene3D" id="3.40.605.10">
    <property type="entry name" value="Aldehyde Dehydrogenase, Chain A, domain 1"/>
    <property type="match status" value="1"/>
</dbReference>
<feature type="region of interest" description="Disordered" evidence="9">
    <location>
        <begin position="441"/>
        <end position="476"/>
    </location>
</feature>
<dbReference type="Proteomes" id="UP000312032">
    <property type="component" value="Unassembled WGS sequence"/>
</dbReference>
<evidence type="ECO:0000259" key="11">
    <source>
        <dbReference type="Pfam" id="PF01619"/>
    </source>
</evidence>
<reference evidence="12 13" key="1">
    <citation type="submission" date="2019-06" db="EMBL/GenBank/DDBJ databases">
        <authorList>
            <person name="Li J."/>
        </authorList>
    </citation>
    <scope>NUCLEOTIDE SEQUENCE [LARGE SCALE GENOMIC DNA]</scope>
    <source>
        <strain evidence="12 13">LMG 28165</strain>
    </source>
</reference>
<feature type="domain" description="Proline dehydrogenase" evidence="11">
    <location>
        <begin position="127"/>
        <end position="415"/>
    </location>
</feature>
<organism evidence="12 13">
    <name type="scientific">Corynebacterium tapiri</name>
    <dbReference type="NCBI Taxonomy" id="1448266"/>
    <lineage>
        <taxon>Bacteria</taxon>
        <taxon>Bacillati</taxon>
        <taxon>Actinomycetota</taxon>
        <taxon>Actinomycetes</taxon>
        <taxon>Mycobacteriales</taxon>
        <taxon>Corynebacteriaceae</taxon>
        <taxon>Corynebacterium</taxon>
    </lineage>
</organism>
<feature type="active site" evidence="6">
    <location>
        <position position="729"/>
    </location>
</feature>
<evidence type="ECO:0000256" key="7">
    <source>
        <dbReference type="PROSITE-ProRule" id="PRU10007"/>
    </source>
</evidence>
<dbReference type="GO" id="GO:0010133">
    <property type="term" value="P:L-proline catabolic process to L-glutamate"/>
    <property type="evidence" value="ECO:0007669"/>
    <property type="project" value="InterPro"/>
</dbReference>
<protein>
    <recommendedName>
        <fullName evidence="2">L-glutamate gamma-semialdehyde dehydrogenase</fullName>
        <ecNumber evidence="2">1.2.1.88</ecNumber>
    </recommendedName>
</protein>
<dbReference type="InterPro" id="IPR016161">
    <property type="entry name" value="Ald_DH/histidinol_DH"/>
</dbReference>
<dbReference type="Pfam" id="PF01619">
    <property type="entry name" value="Pro_dh"/>
    <property type="match status" value="1"/>
</dbReference>
<comment type="pathway">
    <text evidence="1">Amino-acid degradation; L-proline degradation into L-glutamate; L-glutamate from L-proline: step 2/2.</text>
</comment>
<evidence type="ECO:0000256" key="2">
    <source>
        <dbReference type="ARBA" id="ARBA00012884"/>
    </source>
</evidence>
<sequence>MSLDHLVEPSVRLGREWLNHTDDSANNSATEQLSGLLREPGGVAFTMDFVDRVARPEDNGVAAAELRKMPTPPAFLGSLNRGMMGLGSLASHVAPGVVMPLARKRLKHMVSHLVLNSEGPALNALLEDAASKGQQLNLNPLGEAVLGDGEASRRSEQTMEIINNPRVTYVSVKASSLCAQLNHYDEEGSLERLKEALRPLYRAGRDSDPVTFVNLDMEEYKDLDLTLRLFTELMSEDEFLGYHAGIVLQAYLPDSVAAMHKLIDFAHERKRRGGAPIKVRIVKGANLSMERVDAEVHGWAQAPYATKAEVDANYLRLLDLVLTEENADVLRVGVASHNTFTLACAYQIAQERGVLRQVDAEMLQGMSPGQAKVVHEAFGSLILYTPVVRDEDFDVAVSYLVRRLEENAAEENFLHALFAPGDAAITDQEARFRQAIREAAAVSAEPRRQQNRLEETGRQAPRTSFRNEPDTDPSLEPNRQWAIEALQRDPGAVESPEISDPAQVKSAIDSARAAGRAWAQLSGDIRAEVLETIADELADARGDLVSVMAQEAGKTVDQSDPEVSEAIDFAVYYAARARELDERFTPHELVSVVPPWNFPVAIPVGGMTAALAAGSAVVIKPAPQVVRCAEVAVAAIHRGLRKHGIDESVLQLINADESEAGKAVVTGADSVILTGASDTAALFRSWDPELKINAETSGKNAIIVTPAADPDLAVADVIASAFGHAGQKCSAASLVILVGSMGTSKRFLTQLVDAAKTLKVGYGTDLSTRMNGLIEAPGEKLRRGLTQLDEGESWLLEPRQLDEEGLLFSPGIRTGVKPGSWYHCNECFGPVLGLMHARDLDEAIEWQNSTGFGLTGGIHSLDDDALAHWIDKVEVGNAYVNRGITGAIVQRQSFGGWKNSVIGQGAKAGGPNYVAQLGTWSDGELQPINVSLRPDIERFLRKAESELDAADALWLRRAAERDAQAWDQEFGREHDRTALASERNIFRYRPLLGALHVRLGQGWSQRDLLRLRMGAMLTGCELEVTSALDIPGVTTLSDEEFSRTLSQTPGQRVRTLGSVADEVYRAAAESGSVILDSPVLADGRRELLHQLLEQAVSVTSHRFGVLRTVAHLD</sequence>
<evidence type="ECO:0000256" key="8">
    <source>
        <dbReference type="RuleBase" id="RU003345"/>
    </source>
</evidence>
<dbReference type="GO" id="GO:0003842">
    <property type="term" value="F:L-glutamate gamma-semialdehyde dehydrogenase activity"/>
    <property type="evidence" value="ECO:0007669"/>
    <property type="project" value="UniProtKB-EC"/>
</dbReference>
<dbReference type="AlphaFoldDB" id="A0A5C4U7I1"/>
<evidence type="ECO:0000256" key="6">
    <source>
        <dbReference type="PIRSR" id="PIRSR000197-1"/>
    </source>
</evidence>
<dbReference type="InterPro" id="IPR015590">
    <property type="entry name" value="Aldehyde_DH_dom"/>
</dbReference>
<dbReference type="SUPFAM" id="SSF53720">
    <property type="entry name" value="ALDH-like"/>
    <property type="match status" value="1"/>
</dbReference>